<reference evidence="3 4" key="1">
    <citation type="submission" date="2017-05" db="EMBL/GenBank/DDBJ databases">
        <title>Complete genome sequence of Streptomyces sp. SCSIO 03032 revealed the diverse biosynthetic pathways for its bioactive secondary metabolites.</title>
        <authorList>
            <person name="Ma L."/>
            <person name="Zhu Y."/>
            <person name="Zhang W."/>
            <person name="Zhang G."/>
            <person name="Tian X."/>
            <person name="Zhang S."/>
            <person name="Zhang C."/>
        </authorList>
    </citation>
    <scope>NUCLEOTIDE SEQUENCE [LARGE SCALE GENOMIC DNA]</scope>
    <source>
        <strain evidence="3 4">SCSIO 03032</strain>
    </source>
</reference>
<dbReference type="RefSeq" id="WP_086162416.1">
    <property type="nucleotide sequence ID" value="NZ_CP021121.1"/>
</dbReference>
<dbReference type="InterPro" id="IPR006827">
    <property type="entry name" value="Lant_deHydtase_N"/>
</dbReference>
<feature type="region of interest" description="Disordered" evidence="1">
    <location>
        <begin position="1"/>
        <end position="34"/>
    </location>
</feature>
<feature type="domain" description="Lantibiotic dehydratase N-terminal" evidence="2">
    <location>
        <begin position="167"/>
        <end position="805"/>
    </location>
</feature>
<organism evidence="3 4">
    <name type="scientific">Streptomyces marincola</name>
    <dbReference type="NCBI Taxonomy" id="2878388"/>
    <lineage>
        <taxon>Bacteria</taxon>
        <taxon>Bacillati</taxon>
        <taxon>Actinomycetota</taxon>
        <taxon>Actinomycetes</taxon>
        <taxon>Kitasatosporales</taxon>
        <taxon>Streptomycetaceae</taxon>
        <taxon>Streptomyces</taxon>
    </lineage>
</organism>
<keyword evidence="4" id="KW-1185">Reference proteome</keyword>
<name>A0A1W7D6G0_9ACTN</name>
<accession>A0A1W7D6G0</accession>
<dbReference type="KEGG" id="smao:CAG99_22065"/>
<gene>
    <name evidence="3" type="ORF">CAG99_22065</name>
</gene>
<proteinExistence type="predicted"/>
<dbReference type="Pfam" id="PF04738">
    <property type="entry name" value="Lant_dehydr_N"/>
    <property type="match status" value="1"/>
</dbReference>
<sequence length="885" mass="93474">MTPTAPEPRTETRPADRAEPAPAPAAPEAPAARLAPGALVRATLAGRPPEGPAAAAFRARLAELAAAERRLAALGPALGDALHASRAGHSQDFHRAVVLPLRRALHNGRPPRAGTIERLGDLPGRLPELRAWLALSERRAHLLAALRAAGPEALAEDRAALAALCREPAFQRAASFTSADLLRAVLRAGTGREDRRARKEEAGVLRYAARAVARTTPLSWFAAVGWGTLPPPADGPPPAARGGISLPARDATAVVRPNRTLVDTLSAALFASPRRGALLPHRMCSGPRLDGDRATFARPRTAWTAARFLAVEDDEVTLAATGPLRRLAELAAAPAALDTLADALGGPERRAEARAFLDRVRAAGLLVPVEPFDPQDPDPLPRLARWLRERGGTPEDRELADRIAEIAEATGAFGTAPPERRAALLATLRDRWGALLDAVGRPVGPSAAALSVLSEDVVVRRPVPLAGALDRRDHQALGELAHVAELFDVGPALRRFVRDRFVARYGEGGTCARAWDFGAEAFAAWQQAARAPAGDAADPLAAPRAALVSAVLAAHDGDPGRDAVLPVGLVAGLARRLPAAVLRRPVSYTWFVQRGTDGLLAVNQVYGGWGRFTSRFLAALDPAATRATATAVRAATRPGARIAQVRPVSGFNANLHPLFAPDEIGPDSSRASLGPDDIELAHDRRTDEVRVRVRATGEPLDVLYAGVFAPVLLPPRLAPLLTDHPHGTTDFSALVPRHTSPVPGGHLVRTPRLRHGHVVLRRGRWHLAAGSVTALRAELAADADVPAATAAKWRALLGVPEHVFLHAVPEPGGTGLTDGLLAALDRRKPQFVDLGNALHLRCLGKWLARHPHGVVIEEALPVPGAAGGGPAVELAVETYRPGRDA</sequence>
<evidence type="ECO:0000313" key="4">
    <source>
        <dbReference type="Proteomes" id="UP000194218"/>
    </source>
</evidence>
<dbReference type="Proteomes" id="UP000194218">
    <property type="component" value="Chromosome"/>
</dbReference>
<feature type="compositionally biased region" description="Basic and acidic residues" evidence="1">
    <location>
        <begin position="8"/>
        <end position="19"/>
    </location>
</feature>
<protein>
    <recommendedName>
        <fullName evidence="2">Lantibiotic dehydratase N-terminal domain-containing protein</fullName>
    </recommendedName>
</protein>
<evidence type="ECO:0000256" key="1">
    <source>
        <dbReference type="SAM" id="MobiDB-lite"/>
    </source>
</evidence>
<dbReference type="OrthoDB" id="3861212at2"/>
<dbReference type="AlphaFoldDB" id="A0A1W7D6G0"/>
<evidence type="ECO:0000259" key="2">
    <source>
        <dbReference type="Pfam" id="PF04738"/>
    </source>
</evidence>
<evidence type="ECO:0000313" key="3">
    <source>
        <dbReference type="EMBL" id="ARQ72565.1"/>
    </source>
</evidence>
<dbReference type="EMBL" id="CP021121">
    <property type="protein sequence ID" value="ARQ72565.1"/>
    <property type="molecule type" value="Genomic_DNA"/>
</dbReference>